<protein>
    <submittedName>
        <fullName evidence="1">Uncharacterized protein</fullName>
    </submittedName>
</protein>
<gene>
    <name evidence="1" type="ORF">LshimejAT787_0506880</name>
</gene>
<name>A0A9P3PNS2_LYOSH</name>
<sequence length="215" mass="24575">MLISTDVVCHHLSLYLFVVRCCGPHIYFAGAAWNGDRPNIQVLLPALPFHMHESDTTLRAMAARHLGAYRKAYESLKHYYDEELPSMDPSTFPAERVLFPYPTQFTAVDGTTQAFDYVAQVDPDKLIFFGRLRDGGDEVCIIKLARRYSREVREFCGLLDIAPRLRGFDKIPGGWYMVVMDQIGEEYTSYEEFRDSSNFDTARASLLRGAIWKGL</sequence>
<accession>A0A9P3PNS2</accession>
<comment type="caution">
    <text evidence="1">The sequence shown here is derived from an EMBL/GenBank/DDBJ whole genome shotgun (WGS) entry which is preliminary data.</text>
</comment>
<dbReference type="AlphaFoldDB" id="A0A9P3PNS2"/>
<dbReference type="OrthoDB" id="4062651at2759"/>
<evidence type="ECO:0000313" key="2">
    <source>
        <dbReference type="Proteomes" id="UP001063166"/>
    </source>
</evidence>
<evidence type="ECO:0000313" key="1">
    <source>
        <dbReference type="EMBL" id="GLB38823.1"/>
    </source>
</evidence>
<proteinExistence type="predicted"/>
<reference evidence="1" key="1">
    <citation type="submission" date="2022-07" db="EMBL/GenBank/DDBJ databases">
        <title>The genome of Lyophyllum shimeji provides insight into the initial evolution of ectomycorrhizal fungal genome.</title>
        <authorList>
            <person name="Kobayashi Y."/>
            <person name="Shibata T."/>
            <person name="Hirakawa H."/>
            <person name="Shigenobu S."/>
            <person name="Nishiyama T."/>
            <person name="Yamada A."/>
            <person name="Hasebe M."/>
            <person name="Kawaguchi M."/>
        </authorList>
    </citation>
    <scope>NUCLEOTIDE SEQUENCE</scope>
    <source>
        <strain evidence="1">AT787</strain>
    </source>
</reference>
<organism evidence="1 2">
    <name type="scientific">Lyophyllum shimeji</name>
    <name type="common">Hon-shimeji</name>
    <name type="synonym">Tricholoma shimeji</name>
    <dbReference type="NCBI Taxonomy" id="47721"/>
    <lineage>
        <taxon>Eukaryota</taxon>
        <taxon>Fungi</taxon>
        <taxon>Dikarya</taxon>
        <taxon>Basidiomycota</taxon>
        <taxon>Agaricomycotina</taxon>
        <taxon>Agaricomycetes</taxon>
        <taxon>Agaricomycetidae</taxon>
        <taxon>Agaricales</taxon>
        <taxon>Tricholomatineae</taxon>
        <taxon>Lyophyllaceae</taxon>
        <taxon>Lyophyllum</taxon>
    </lineage>
</organism>
<dbReference type="EMBL" id="BRPK01000005">
    <property type="protein sequence ID" value="GLB38823.1"/>
    <property type="molecule type" value="Genomic_DNA"/>
</dbReference>
<dbReference type="Proteomes" id="UP001063166">
    <property type="component" value="Unassembled WGS sequence"/>
</dbReference>
<keyword evidence="2" id="KW-1185">Reference proteome</keyword>